<protein>
    <submittedName>
        <fullName evidence="1">Uncharacterized protein</fullName>
    </submittedName>
</protein>
<dbReference type="EMBL" id="JAKRKC020000001">
    <property type="protein sequence ID" value="MCK2214451.1"/>
    <property type="molecule type" value="Genomic_DNA"/>
</dbReference>
<comment type="caution">
    <text evidence="1">The sequence shown here is derived from an EMBL/GenBank/DDBJ whole genome shotgun (WGS) entry which is preliminary data.</text>
</comment>
<reference evidence="1 2" key="1">
    <citation type="submission" date="2022-04" db="EMBL/GenBank/DDBJ databases">
        <title>Genome draft of Actinomadura sp. ATCC 31491.</title>
        <authorList>
            <person name="Shi X."/>
            <person name="Du Y."/>
        </authorList>
    </citation>
    <scope>NUCLEOTIDE SEQUENCE [LARGE SCALE GENOMIC DNA]</scope>
    <source>
        <strain evidence="1 2">ATCC 31491</strain>
    </source>
</reference>
<dbReference type="RefSeq" id="WP_242374056.1">
    <property type="nucleotide sequence ID" value="NZ_JAKRKC020000001.1"/>
</dbReference>
<proteinExistence type="predicted"/>
<evidence type="ECO:0000313" key="1">
    <source>
        <dbReference type="EMBL" id="MCK2214451.1"/>
    </source>
</evidence>
<sequence length="56" mass="6306">MTDQRALDRLIALVPPPPNPRFGLSDWDELYDELGTELPAVGGDLIDLTSLRCRPW</sequence>
<accession>A0ABT0FQ24</accession>
<gene>
    <name evidence="1" type="ORF">MF672_011715</name>
</gene>
<dbReference type="Proteomes" id="UP001317259">
    <property type="component" value="Unassembled WGS sequence"/>
</dbReference>
<organism evidence="1 2">
    <name type="scientific">Actinomadura luzonensis</name>
    <dbReference type="NCBI Taxonomy" id="2805427"/>
    <lineage>
        <taxon>Bacteria</taxon>
        <taxon>Bacillati</taxon>
        <taxon>Actinomycetota</taxon>
        <taxon>Actinomycetes</taxon>
        <taxon>Streptosporangiales</taxon>
        <taxon>Thermomonosporaceae</taxon>
        <taxon>Actinomadura</taxon>
    </lineage>
</organism>
<keyword evidence="2" id="KW-1185">Reference proteome</keyword>
<name>A0ABT0FQ24_9ACTN</name>
<evidence type="ECO:0000313" key="2">
    <source>
        <dbReference type="Proteomes" id="UP001317259"/>
    </source>
</evidence>